<dbReference type="SUPFAM" id="SSF52058">
    <property type="entry name" value="L domain-like"/>
    <property type="match status" value="1"/>
</dbReference>
<feature type="domain" description="NB-ARC" evidence="7">
    <location>
        <begin position="200"/>
        <end position="374"/>
    </location>
</feature>
<dbReference type="Gene3D" id="1.20.5.4130">
    <property type="match status" value="1"/>
</dbReference>
<reference evidence="12" key="1">
    <citation type="submission" date="2025-08" db="UniProtKB">
        <authorList>
            <consortium name="RefSeq"/>
        </authorList>
    </citation>
    <scope>IDENTIFICATION</scope>
    <source>
        <tissue evidence="12">Young leaves</tissue>
    </source>
</reference>
<dbReference type="InterPro" id="IPR058922">
    <property type="entry name" value="WHD_DRP"/>
</dbReference>
<dbReference type="Pfam" id="PF23598">
    <property type="entry name" value="LRR_14"/>
    <property type="match status" value="1"/>
</dbReference>
<dbReference type="RefSeq" id="XP_038979093.1">
    <property type="nucleotide sequence ID" value="XM_039123165.1"/>
</dbReference>
<evidence type="ECO:0000313" key="11">
    <source>
        <dbReference type="Proteomes" id="UP000228380"/>
    </source>
</evidence>
<feature type="compositionally biased region" description="Polar residues" evidence="6">
    <location>
        <begin position="175"/>
        <end position="184"/>
    </location>
</feature>
<dbReference type="InterPro" id="IPR042197">
    <property type="entry name" value="Apaf_helical"/>
</dbReference>
<evidence type="ECO:0000256" key="4">
    <source>
        <dbReference type="ARBA" id="ARBA00022741"/>
    </source>
</evidence>
<dbReference type="CDD" id="cd14798">
    <property type="entry name" value="RX-CC_like"/>
    <property type="match status" value="1"/>
</dbReference>
<dbReference type="PRINTS" id="PR00364">
    <property type="entry name" value="DISEASERSIST"/>
</dbReference>
<accession>A0A8B9A5F4</accession>
<dbReference type="InterPro" id="IPR055414">
    <property type="entry name" value="LRR_R13L4/SHOC2-like"/>
</dbReference>
<dbReference type="InterPro" id="IPR041118">
    <property type="entry name" value="Rx_N"/>
</dbReference>
<keyword evidence="2" id="KW-0433">Leucine-rich repeat</keyword>
<dbReference type="Gene3D" id="3.40.50.300">
    <property type="entry name" value="P-loop containing nucleotide triphosphate hydrolases"/>
    <property type="match status" value="1"/>
</dbReference>
<dbReference type="KEGG" id="pda:103721830"/>
<dbReference type="Pfam" id="PF23559">
    <property type="entry name" value="WHD_DRP"/>
    <property type="match status" value="1"/>
</dbReference>
<evidence type="ECO:0000256" key="2">
    <source>
        <dbReference type="ARBA" id="ARBA00022614"/>
    </source>
</evidence>
<evidence type="ECO:0000256" key="5">
    <source>
        <dbReference type="ARBA" id="ARBA00022821"/>
    </source>
</evidence>
<dbReference type="Gene3D" id="1.10.8.430">
    <property type="entry name" value="Helical domain of apoptotic protease-activating factors"/>
    <property type="match status" value="1"/>
</dbReference>
<dbReference type="GeneID" id="103721830"/>
<keyword evidence="3" id="KW-0677">Repeat</keyword>
<evidence type="ECO:0000256" key="6">
    <source>
        <dbReference type="SAM" id="MobiDB-lite"/>
    </source>
</evidence>
<dbReference type="Gene3D" id="3.80.10.10">
    <property type="entry name" value="Ribonuclease Inhibitor"/>
    <property type="match status" value="1"/>
</dbReference>
<dbReference type="OrthoDB" id="3027644at2759"/>
<dbReference type="InterPro" id="IPR044974">
    <property type="entry name" value="Disease_R_plants"/>
</dbReference>
<dbReference type="AlphaFoldDB" id="A0A8B9A5F4"/>
<gene>
    <name evidence="12" type="primary">LOC103721830</name>
</gene>
<feature type="region of interest" description="Disordered" evidence="6">
    <location>
        <begin position="175"/>
        <end position="195"/>
    </location>
</feature>
<dbReference type="GO" id="GO:0002758">
    <property type="term" value="P:innate immune response-activating signaling pathway"/>
    <property type="evidence" value="ECO:0007669"/>
    <property type="project" value="UniProtKB-ARBA"/>
</dbReference>
<evidence type="ECO:0000259" key="8">
    <source>
        <dbReference type="Pfam" id="PF18052"/>
    </source>
</evidence>
<comment type="similarity">
    <text evidence="1">Belongs to the disease resistance NB-LRR family.</text>
</comment>
<dbReference type="FunFam" id="1.10.10.10:FF:000322">
    <property type="entry name" value="Probable disease resistance protein At1g63360"/>
    <property type="match status" value="1"/>
</dbReference>
<dbReference type="InterPro" id="IPR038005">
    <property type="entry name" value="RX-like_CC"/>
</dbReference>
<name>A0A8B9A5F4_PHODC</name>
<dbReference type="FunFam" id="3.40.50.300:FF:001091">
    <property type="entry name" value="Probable disease resistance protein At1g61300"/>
    <property type="match status" value="1"/>
</dbReference>
<dbReference type="Gene3D" id="1.10.10.10">
    <property type="entry name" value="Winged helix-like DNA-binding domain superfamily/Winged helix DNA-binding domain"/>
    <property type="match status" value="1"/>
</dbReference>
<keyword evidence="11" id="KW-1185">Reference proteome</keyword>
<dbReference type="GO" id="GO:0009626">
    <property type="term" value="P:plant-type hypersensitive response"/>
    <property type="evidence" value="ECO:0007669"/>
    <property type="project" value="UniProtKB-ARBA"/>
</dbReference>
<evidence type="ECO:0000259" key="9">
    <source>
        <dbReference type="Pfam" id="PF23559"/>
    </source>
</evidence>
<evidence type="ECO:0000259" key="10">
    <source>
        <dbReference type="Pfam" id="PF23598"/>
    </source>
</evidence>
<dbReference type="GO" id="GO:0042742">
    <property type="term" value="P:defense response to bacterium"/>
    <property type="evidence" value="ECO:0007669"/>
    <property type="project" value="UniProtKB-ARBA"/>
</dbReference>
<dbReference type="Proteomes" id="UP000228380">
    <property type="component" value="Unplaced"/>
</dbReference>
<feature type="domain" description="Disease resistance N-terminal" evidence="8">
    <location>
        <begin position="96"/>
        <end position="145"/>
    </location>
</feature>
<evidence type="ECO:0000256" key="1">
    <source>
        <dbReference type="ARBA" id="ARBA00008894"/>
    </source>
</evidence>
<dbReference type="GO" id="GO:0043531">
    <property type="term" value="F:ADP binding"/>
    <property type="evidence" value="ECO:0007669"/>
    <property type="project" value="InterPro"/>
</dbReference>
<keyword evidence="5" id="KW-0611">Plant defense</keyword>
<keyword evidence="4" id="KW-0547">Nucleotide-binding</keyword>
<evidence type="ECO:0000256" key="3">
    <source>
        <dbReference type="ARBA" id="ARBA00022737"/>
    </source>
</evidence>
<dbReference type="PANTHER" id="PTHR23155:SF1185">
    <property type="entry name" value="DISEASE RESISTANCE RPP8-LIKE PROTEIN 3-RELATED"/>
    <property type="match status" value="1"/>
</dbReference>
<evidence type="ECO:0000259" key="7">
    <source>
        <dbReference type="Pfam" id="PF00931"/>
    </source>
</evidence>
<dbReference type="InterPro" id="IPR027417">
    <property type="entry name" value="P-loop_NTPase"/>
</dbReference>
<dbReference type="Pfam" id="PF00931">
    <property type="entry name" value="NB-ARC"/>
    <property type="match status" value="1"/>
</dbReference>
<organism evidence="11 12">
    <name type="scientific">Phoenix dactylifera</name>
    <name type="common">Date palm</name>
    <dbReference type="NCBI Taxonomy" id="42345"/>
    <lineage>
        <taxon>Eukaryota</taxon>
        <taxon>Viridiplantae</taxon>
        <taxon>Streptophyta</taxon>
        <taxon>Embryophyta</taxon>
        <taxon>Tracheophyta</taxon>
        <taxon>Spermatophyta</taxon>
        <taxon>Magnoliopsida</taxon>
        <taxon>Liliopsida</taxon>
        <taxon>Arecaceae</taxon>
        <taxon>Coryphoideae</taxon>
        <taxon>Phoeniceae</taxon>
        <taxon>Phoenix</taxon>
    </lineage>
</organism>
<evidence type="ECO:0000313" key="12">
    <source>
        <dbReference type="RefSeq" id="XP_038979093.1"/>
    </source>
</evidence>
<dbReference type="InterPro" id="IPR002182">
    <property type="entry name" value="NB-ARC"/>
</dbReference>
<proteinExistence type="inferred from homology"/>
<feature type="domain" description="Disease resistance R13L4/SHOC-2-like LRR" evidence="10">
    <location>
        <begin position="595"/>
        <end position="911"/>
    </location>
</feature>
<sequence>MPVSLVSNVVSQLTNLLVQEAAFLRGVNNQIKCVETELRLLQDFLKDADAGRKRGDERMESWIREIREVAYEVEDIIDRVKFMAERQRQRGFMDTISRQIDWVKTQLQQLQGFLKDADSRRKRGDATMESWITQMRGVANEMEDYQNEQIKIKIESISDSTVRYNLVNPGQSSAVDESWQSLRESSPHSDDDDTDVVGFENDKKKLVSRLLDENEKARRVISIVGMGGLGKTTLARKVYNDPAIREHFDTFAWVSVSQSYRGIELVKDIMKKVMGIKQRKGDLAQQMGEEDVRQMLRDFLRDKMYLVVMDDVWRVDVWREMQRVFPDENRGSRILLTTRNIEVAKDAEPWIPPHELHLLDDTESWKLFRRKALPPNQDVPAELEALAQKLAKKCGGLPLALVVLGGLLSRKDPSYDTWLKVAQSMNWVSTRDGKECHNILGLSYSDLPYPLKPCFLYIAAFPEDSIISVSTLVRLWVAEGFILQEQRQTMEGTARDWLDELVQRCMIQVVERSMSRGLVKSICIHDLLRDFGLEDAKKDEFLHVCSSEDVGVSDRISSHRAAFYNRINDEAAVFSRHLRTLLGFSLSLTSGGRFLNGLNLVRVLDLEGTRDLKELPEQIGRMIHLRYLGLGRTGLKRLPSSIRHLLNLQTLDVRHTRIYWLPKSFWKIRSLRHVYINTYMFLSALMSGERKNLQTLEIEEFEFHMEDMDIVRLLGIRFIKKWATTPDFTREAIDKACDTMFAESLGKALEKMDSLVSFTLSLPGRIIPGDVLFARAPKLHQVRSLTLHGRLLLKQQQQLLDSSQLPLNLTKLKLSYSLLEQDPMPALEKLSNLRFLQLLLRAYVGKSMLCSTGGFPRLRYLILFDLQNLEEWRVEVGAMPNLTHLTINWCPKLKMLPKGLQQVTTLRELKLIQMPRYFNDKVRNEVRHIPSIIFQDEIDQR</sequence>
<dbReference type="PANTHER" id="PTHR23155">
    <property type="entry name" value="DISEASE RESISTANCE PROTEIN RP"/>
    <property type="match status" value="1"/>
</dbReference>
<feature type="domain" description="Disease resistance protein winged helix" evidence="9">
    <location>
        <begin position="461"/>
        <end position="531"/>
    </location>
</feature>
<feature type="domain" description="Disease resistance N-terminal" evidence="8">
    <location>
        <begin position="6"/>
        <end position="90"/>
    </location>
</feature>
<dbReference type="SUPFAM" id="SSF52540">
    <property type="entry name" value="P-loop containing nucleoside triphosphate hydrolases"/>
    <property type="match status" value="1"/>
</dbReference>
<dbReference type="InterPro" id="IPR036388">
    <property type="entry name" value="WH-like_DNA-bd_sf"/>
</dbReference>
<dbReference type="Pfam" id="PF18052">
    <property type="entry name" value="Rx_N"/>
    <property type="match status" value="2"/>
</dbReference>
<dbReference type="InterPro" id="IPR032675">
    <property type="entry name" value="LRR_dom_sf"/>
</dbReference>
<protein>
    <submittedName>
        <fullName evidence="12">Disease resistance RPP8-like protein 3</fullName>
    </submittedName>
</protein>